<dbReference type="CDD" id="cd16380">
    <property type="entry name" value="YitT_C"/>
    <property type="match status" value="1"/>
</dbReference>
<evidence type="ECO:0000256" key="3">
    <source>
        <dbReference type="ARBA" id="ARBA00022692"/>
    </source>
</evidence>
<dbReference type="Proteomes" id="UP000295515">
    <property type="component" value="Unassembled WGS sequence"/>
</dbReference>
<proteinExistence type="predicted"/>
<dbReference type="GO" id="GO:0005886">
    <property type="term" value="C:plasma membrane"/>
    <property type="evidence" value="ECO:0007669"/>
    <property type="project" value="UniProtKB-SubCell"/>
</dbReference>
<keyword evidence="5 6" id="KW-0472">Membrane</keyword>
<dbReference type="InterPro" id="IPR019264">
    <property type="entry name" value="DUF2179"/>
</dbReference>
<dbReference type="PANTHER" id="PTHR33545">
    <property type="entry name" value="UPF0750 MEMBRANE PROTEIN YITT-RELATED"/>
    <property type="match status" value="1"/>
</dbReference>
<dbReference type="EMBL" id="SMCQ01000008">
    <property type="protein sequence ID" value="TCV99644.1"/>
    <property type="molecule type" value="Genomic_DNA"/>
</dbReference>
<feature type="transmembrane region" description="Helical" evidence="6">
    <location>
        <begin position="77"/>
        <end position="95"/>
    </location>
</feature>
<reference evidence="8 9" key="1">
    <citation type="submission" date="2019-03" db="EMBL/GenBank/DDBJ databases">
        <title>Genomic Encyclopedia of Type Strains, Phase IV (KMG-IV): sequencing the most valuable type-strain genomes for metagenomic binning, comparative biology and taxonomic classification.</title>
        <authorList>
            <person name="Goeker M."/>
        </authorList>
    </citation>
    <scope>NUCLEOTIDE SEQUENCE [LARGE SCALE GENOMIC DNA]</scope>
    <source>
        <strain evidence="8 9">DSM 29487</strain>
    </source>
</reference>
<dbReference type="Pfam" id="PF02588">
    <property type="entry name" value="YitT_membrane"/>
    <property type="match status" value="1"/>
</dbReference>
<dbReference type="Pfam" id="PF10035">
    <property type="entry name" value="DUF2179"/>
    <property type="match status" value="1"/>
</dbReference>
<evidence type="ECO:0000313" key="8">
    <source>
        <dbReference type="EMBL" id="TCV99644.1"/>
    </source>
</evidence>
<keyword evidence="4 6" id="KW-1133">Transmembrane helix</keyword>
<dbReference type="PANTHER" id="PTHR33545:SF5">
    <property type="entry name" value="UPF0750 MEMBRANE PROTEIN YITT"/>
    <property type="match status" value="1"/>
</dbReference>
<sequence length="294" mass="31969">MHSVKRVLRDTVLVVLGNAILAFGVAVFAVPSSLIVGGATGLSLIIGHFIPVNYASIVFGINMVMLVLGFFTLGKKFAAGTVLSSFIFPFFLALFESIPQLQHLTSDVLLCAIYAGIFTGVGLGIVFRLGYSTGGMDVPPIIFNKKTGISVALAINVLDTIILVGQVFFSSFEGILYGIITVFISTFVLDRVIVMGEKNLQVLVISSKHEEIAEAIFKEIDRGCTFVNVTTGYFHQQQKAVLCVLNNREYAKINDVVMEIDPTAFIIGSEIHSVKGRGFTLPNVDLDKQMRDHL</sequence>
<evidence type="ECO:0000256" key="1">
    <source>
        <dbReference type="ARBA" id="ARBA00004651"/>
    </source>
</evidence>
<accession>A0A4R3Z326</accession>
<keyword evidence="9" id="KW-1185">Reference proteome</keyword>
<dbReference type="AlphaFoldDB" id="A0A4R3Z326"/>
<evidence type="ECO:0000256" key="5">
    <source>
        <dbReference type="ARBA" id="ARBA00023136"/>
    </source>
</evidence>
<gene>
    <name evidence="8" type="ORF">EDD60_10885</name>
</gene>
<protein>
    <submittedName>
        <fullName evidence="8">Uncharacterized membrane-anchored protein YitT (DUF2179 family)</fullName>
    </submittedName>
</protein>
<feature type="transmembrane region" description="Helical" evidence="6">
    <location>
        <begin position="148"/>
        <end position="169"/>
    </location>
</feature>
<feature type="transmembrane region" description="Helical" evidence="6">
    <location>
        <begin position="42"/>
        <end position="70"/>
    </location>
</feature>
<evidence type="ECO:0000256" key="4">
    <source>
        <dbReference type="ARBA" id="ARBA00022989"/>
    </source>
</evidence>
<dbReference type="InterPro" id="IPR015867">
    <property type="entry name" value="N-reg_PII/ATP_PRibTrfase_C"/>
</dbReference>
<keyword evidence="3 6" id="KW-0812">Transmembrane</keyword>
<keyword evidence="2" id="KW-1003">Cell membrane</keyword>
<comment type="subcellular location">
    <subcellularLocation>
        <location evidence="1">Cell membrane</location>
        <topology evidence="1">Multi-pass membrane protein</topology>
    </subcellularLocation>
</comment>
<evidence type="ECO:0000256" key="2">
    <source>
        <dbReference type="ARBA" id="ARBA00022475"/>
    </source>
</evidence>
<dbReference type="GeneID" id="98915279"/>
<feature type="transmembrane region" description="Helical" evidence="6">
    <location>
        <begin position="175"/>
        <end position="194"/>
    </location>
</feature>
<dbReference type="InterPro" id="IPR051461">
    <property type="entry name" value="UPF0750_membrane"/>
</dbReference>
<evidence type="ECO:0000313" key="9">
    <source>
        <dbReference type="Proteomes" id="UP000295515"/>
    </source>
</evidence>
<name>A0A4R3Z326_9FIRM</name>
<feature type="transmembrane region" description="Helical" evidence="6">
    <location>
        <begin position="107"/>
        <end position="127"/>
    </location>
</feature>
<dbReference type="InterPro" id="IPR003740">
    <property type="entry name" value="YitT"/>
</dbReference>
<comment type="caution">
    <text evidence="8">The sequence shown here is derived from an EMBL/GenBank/DDBJ whole genome shotgun (WGS) entry which is preliminary data.</text>
</comment>
<feature type="domain" description="DUF2179" evidence="7">
    <location>
        <begin position="222"/>
        <end position="276"/>
    </location>
</feature>
<dbReference type="Gene3D" id="3.30.70.120">
    <property type="match status" value="1"/>
</dbReference>
<evidence type="ECO:0000256" key="6">
    <source>
        <dbReference type="SAM" id="Phobius"/>
    </source>
</evidence>
<evidence type="ECO:0000259" key="7">
    <source>
        <dbReference type="Pfam" id="PF10035"/>
    </source>
</evidence>
<dbReference type="RefSeq" id="WP_066448679.1">
    <property type="nucleotide sequence ID" value="NZ_CAUWFI010000017.1"/>
</dbReference>
<feature type="transmembrane region" description="Helical" evidence="6">
    <location>
        <begin position="12"/>
        <end position="36"/>
    </location>
</feature>
<dbReference type="PIRSF" id="PIRSF006483">
    <property type="entry name" value="Membrane_protein_YitT"/>
    <property type="match status" value="1"/>
</dbReference>
<organism evidence="8 9">
    <name type="scientific">Longibaculum muris</name>
    <dbReference type="NCBI Taxonomy" id="1796628"/>
    <lineage>
        <taxon>Bacteria</taxon>
        <taxon>Bacillati</taxon>
        <taxon>Bacillota</taxon>
        <taxon>Erysipelotrichia</taxon>
        <taxon>Erysipelotrichales</taxon>
        <taxon>Coprobacillaceae</taxon>
        <taxon>Longibaculum</taxon>
    </lineage>
</organism>